<dbReference type="Pfam" id="PF08378">
    <property type="entry name" value="NERD"/>
    <property type="match status" value="1"/>
</dbReference>
<name>A0A1H0AXX9_9BACI</name>
<proteinExistence type="predicted"/>
<keyword evidence="3" id="KW-1185">Reference proteome</keyword>
<protein>
    <submittedName>
        <fullName evidence="2">Nuclease-related domain-containing protein</fullName>
    </submittedName>
</protein>
<evidence type="ECO:0000259" key="1">
    <source>
        <dbReference type="PROSITE" id="PS50965"/>
    </source>
</evidence>
<dbReference type="InterPro" id="IPR011528">
    <property type="entry name" value="NERD"/>
</dbReference>
<dbReference type="PROSITE" id="PS50965">
    <property type="entry name" value="NERD"/>
    <property type="match status" value="1"/>
</dbReference>
<evidence type="ECO:0000313" key="3">
    <source>
        <dbReference type="Proteomes" id="UP000199334"/>
    </source>
</evidence>
<sequence>MIIKGHDKPLKLWKLEALERRVSNNHPVFSEIEEALRIARAGDRGERSLDYYVDLIDHDKLRCFYDLRLPWLNYHFQMDTVLVKPSFILITEIKNIVGDIHFKQETKQMIRILGGISETFPNPLLQVSQQQYQLEKYLRLHGFPPIPIYHLVVFANRNCILHIDPTDHFHIGKIIPIQEFIFKFEKINRAVNKHVLSEAELERMSQLFLREHTPYDEDVLKRFGVSKKDLQRGVYCPGCGKLPINREWGTWQCPFCMKSFKQAHIPSLRDYGLLINDTISIEEAREFLIVDSREVVKYIFQNLGISRLGVGRGTRYNLNDLINST</sequence>
<evidence type="ECO:0000313" key="2">
    <source>
        <dbReference type="EMBL" id="SDN38320.1"/>
    </source>
</evidence>
<reference evidence="2 3" key="1">
    <citation type="submission" date="2016-10" db="EMBL/GenBank/DDBJ databases">
        <authorList>
            <person name="de Groot N.N."/>
        </authorList>
    </citation>
    <scope>NUCLEOTIDE SEQUENCE [LARGE SCALE GENOMIC DNA]</scope>
    <source>
        <strain evidence="2 3">CGMCC 1.3442</strain>
    </source>
</reference>
<accession>A0A1H0AXX9</accession>
<organism evidence="2 3">
    <name type="scientific">Tenuibacillus multivorans</name>
    <dbReference type="NCBI Taxonomy" id="237069"/>
    <lineage>
        <taxon>Bacteria</taxon>
        <taxon>Bacillati</taxon>
        <taxon>Bacillota</taxon>
        <taxon>Bacilli</taxon>
        <taxon>Bacillales</taxon>
        <taxon>Bacillaceae</taxon>
        <taxon>Tenuibacillus</taxon>
    </lineage>
</organism>
<dbReference type="RefSeq" id="WP_176753003.1">
    <property type="nucleotide sequence ID" value="NZ_FNIG01000004.1"/>
</dbReference>
<gene>
    <name evidence="2" type="ORF">SAMN05216498_2130</name>
</gene>
<dbReference type="STRING" id="237069.SAMN05216498_2130"/>
<feature type="domain" description="NERD" evidence="1">
    <location>
        <begin position="41"/>
        <end position="157"/>
    </location>
</feature>
<dbReference type="Proteomes" id="UP000199334">
    <property type="component" value="Unassembled WGS sequence"/>
</dbReference>
<dbReference type="AlphaFoldDB" id="A0A1H0AXX9"/>
<dbReference type="EMBL" id="FNIG01000004">
    <property type="protein sequence ID" value="SDN38320.1"/>
    <property type="molecule type" value="Genomic_DNA"/>
</dbReference>